<dbReference type="InterPro" id="IPR005693">
    <property type="entry name" value="Mce"/>
</dbReference>
<dbReference type="Proteomes" id="UP001597063">
    <property type="component" value="Unassembled WGS sequence"/>
</dbReference>
<dbReference type="InterPro" id="IPR052336">
    <property type="entry name" value="MlaD_Phospholipid_Transporter"/>
</dbReference>
<dbReference type="PANTHER" id="PTHR33371:SF17">
    <property type="entry name" value="MCE-FAMILY PROTEIN MCE1B"/>
    <property type="match status" value="1"/>
</dbReference>
<proteinExistence type="predicted"/>
<dbReference type="EMBL" id="JBHTGP010000006">
    <property type="protein sequence ID" value="MFD0685656.1"/>
    <property type="molecule type" value="Genomic_DNA"/>
</dbReference>
<evidence type="ECO:0000259" key="1">
    <source>
        <dbReference type="Pfam" id="PF02470"/>
    </source>
</evidence>
<feature type="domain" description="Mammalian cell entry C-terminal" evidence="2">
    <location>
        <begin position="123"/>
        <end position="287"/>
    </location>
</feature>
<dbReference type="Pfam" id="PF11887">
    <property type="entry name" value="Mce4_CUP1"/>
    <property type="match status" value="1"/>
</dbReference>
<evidence type="ECO:0000313" key="4">
    <source>
        <dbReference type="Proteomes" id="UP001597063"/>
    </source>
</evidence>
<dbReference type="NCBIfam" id="TIGR00996">
    <property type="entry name" value="Mtu_fam_mce"/>
    <property type="match status" value="1"/>
</dbReference>
<feature type="domain" description="Mce/MlaD" evidence="1">
    <location>
        <begin position="36"/>
        <end position="116"/>
    </location>
</feature>
<dbReference type="InterPro" id="IPR003399">
    <property type="entry name" value="Mce/MlaD"/>
</dbReference>
<name>A0ABW2XGP4_9ACTN</name>
<evidence type="ECO:0000313" key="3">
    <source>
        <dbReference type="EMBL" id="MFD0685656.1"/>
    </source>
</evidence>
<organism evidence="3 4">
    <name type="scientific">Actinomadura fibrosa</name>
    <dbReference type="NCBI Taxonomy" id="111802"/>
    <lineage>
        <taxon>Bacteria</taxon>
        <taxon>Bacillati</taxon>
        <taxon>Actinomycetota</taxon>
        <taxon>Actinomycetes</taxon>
        <taxon>Streptosporangiales</taxon>
        <taxon>Thermomonosporaceae</taxon>
        <taxon>Actinomadura</taxon>
    </lineage>
</organism>
<dbReference type="RefSeq" id="WP_131756102.1">
    <property type="nucleotide sequence ID" value="NZ_CAACUY010000012.1"/>
</dbReference>
<dbReference type="PANTHER" id="PTHR33371">
    <property type="entry name" value="INTERMEMBRANE PHOSPHOLIPID TRANSPORT SYSTEM BINDING PROTEIN MLAD-RELATED"/>
    <property type="match status" value="1"/>
</dbReference>
<reference evidence="4" key="1">
    <citation type="journal article" date="2019" name="Int. J. Syst. Evol. Microbiol.">
        <title>The Global Catalogue of Microorganisms (GCM) 10K type strain sequencing project: providing services to taxonomists for standard genome sequencing and annotation.</title>
        <authorList>
            <consortium name="The Broad Institute Genomics Platform"/>
            <consortium name="The Broad Institute Genome Sequencing Center for Infectious Disease"/>
            <person name="Wu L."/>
            <person name="Ma J."/>
        </authorList>
    </citation>
    <scope>NUCLEOTIDE SEQUENCE [LARGE SCALE GENOMIC DNA]</scope>
    <source>
        <strain evidence="4">JCM 9371</strain>
    </source>
</reference>
<dbReference type="Pfam" id="PF02470">
    <property type="entry name" value="MlaD"/>
    <property type="match status" value="1"/>
</dbReference>
<protein>
    <submittedName>
        <fullName evidence="3">MCE family protein</fullName>
    </submittedName>
</protein>
<accession>A0ABW2XGP4</accession>
<dbReference type="InterPro" id="IPR024516">
    <property type="entry name" value="Mce_C"/>
</dbReference>
<gene>
    <name evidence="3" type="ORF">ACFQZM_14185</name>
</gene>
<sequence length="343" mass="37226">MKTTSAAVKLAIFVVVTSLFTGVLAMTISNYRFGETRRYKAIFTDVAGLLNKDDVRVAGVRVGQVEKIRLYHGTQAEVTFSVTKDGVFQAGLPTTTQAQIRYRNLMGQRYLALTDGAGQTNSYLRPGGTIPVNQTQPALDLTTLFNGFRPLFRALEPDDVNRLATQIVQTLQGEGGTVNSLLAHVASLTNTLADRDRVIGQVITNLNNVLGTIDERHDEVNQLITDLRGFVGGVSNDRQAIFDSVAAINQLTGTTQDLLQDARPGIRNDIAGLRQLTGTLNANSGVLDKGLKRTPDRLQGLVNISSYGSWFNMYICGLDAKVKLPGGPVYQSPAIVNENARCK</sequence>
<keyword evidence="4" id="KW-1185">Reference proteome</keyword>
<evidence type="ECO:0000259" key="2">
    <source>
        <dbReference type="Pfam" id="PF11887"/>
    </source>
</evidence>
<comment type="caution">
    <text evidence="3">The sequence shown here is derived from an EMBL/GenBank/DDBJ whole genome shotgun (WGS) entry which is preliminary data.</text>
</comment>